<evidence type="ECO:0000256" key="2">
    <source>
        <dbReference type="ARBA" id="ARBA00022598"/>
    </source>
</evidence>
<feature type="active site" description="Nucleophile" evidence="7">
    <location>
        <position position="333"/>
    </location>
</feature>
<feature type="domain" description="CobB/CobQ-like glutamine amidotransferase" evidence="9">
    <location>
        <begin position="252"/>
        <end position="441"/>
    </location>
</feature>
<organism evidence="10 11">
    <name type="scientific">Candidatus Synechococcus calcipolaris G9</name>
    <dbReference type="NCBI Taxonomy" id="1497997"/>
    <lineage>
        <taxon>Bacteria</taxon>
        <taxon>Bacillati</taxon>
        <taxon>Cyanobacteriota</taxon>
        <taxon>Cyanophyceae</taxon>
        <taxon>Synechococcales</taxon>
        <taxon>Synechococcaceae</taxon>
        <taxon>Synechococcus</taxon>
    </lineage>
</organism>
<dbReference type="NCBIfam" id="NF002204">
    <property type="entry name" value="PRK01077.1"/>
    <property type="match status" value="1"/>
</dbReference>
<evidence type="ECO:0000313" key="10">
    <source>
        <dbReference type="EMBL" id="MDG2990074.1"/>
    </source>
</evidence>
<evidence type="ECO:0000313" key="11">
    <source>
        <dbReference type="Proteomes" id="UP001154265"/>
    </source>
</evidence>
<keyword evidence="4 7" id="KW-0067">ATP-binding</keyword>
<comment type="miscellaneous">
    <text evidence="7">The a and c carboxylates of cobyrinate are activated for nucleophilic attack via formation of a phosphorylated intermediate by ATP. CbiA catalyzes first the amidation of the c-carboxylate, and then that of the a-carboxylate.</text>
</comment>
<sequence>MALIIAGERSGVGKTTIALALNAALRAWGESVQVFKVGPDYIDPMFHSRISGQPCRNLDPILTSPAYVQACFQSHCQGATYSLIEGVMGLFDGRGGTQAGSTADIARILNLPILLVIDAQKLAGSVAAIAQGFVQFDPKLTIAGLILNRVGSDRHQAILQTALEPLDIPIVGWLRREDAIQLHHRHLGLIPLGEMSDFNALGDRLAHLGQTCFDWSILRPLLADSKSSSSLPTGEPLPENNLPQKTPRVSLAIAQDEAFNFYYADNLDLLTALGTTLVPWSPIRDTHLPPNIGGLYFGGGFPEVFAPDLSENESARRAVAQAIQKGMPTYAECGGLMYLSEAIIPEAGKSYPMVGVLPTQAHMGQRLTLGYRHVTAIQPSPLVPLETRLWGHEFHYSRLTPEPDCPLWHIDEDNHNPLPSAHEGWFSPTLHASYIHLHWGTHPDLLARFLGKIYSYRLLP</sequence>
<dbReference type="EMBL" id="JAKKUT010000002">
    <property type="protein sequence ID" value="MDG2990074.1"/>
    <property type="molecule type" value="Genomic_DNA"/>
</dbReference>
<comment type="cofactor">
    <cofactor evidence="1 7">
        <name>Mg(2+)</name>
        <dbReference type="ChEBI" id="CHEBI:18420"/>
    </cofactor>
</comment>
<comment type="domain">
    <text evidence="7">Comprises of two domains. The C-terminal domain contains the binding site for glutamine and catalyzes the hydrolysis of this substrate to glutamate and ammonia. The N-terminal domain is anticipated to bind ATP and cobyrinate and catalyzes the ultimate synthesis of the diamide product. The ammonia produced via the glutaminase domain is probably translocated to the adjacent domain via a molecular tunnel, where it reacts with an activated intermediate.</text>
</comment>
<dbReference type="Pfam" id="PF07685">
    <property type="entry name" value="GATase_3"/>
    <property type="match status" value="1"/>
</dbReference>
<feature type="domain" description="CobQ/CobB/MinD/ParA nucleotide binding" evidence="8">
    <location>
        <begin position="3"/>
        <end position="180"/>
    </location>
</feature>
<keyword evidence="5 7" id="KW-0460">Magnesium</keyword>
<dbReference type="PANTHER" id="PTHR43873:SF1">
    <property type="entry name" value="COBYRINATE A,C-DIAMIDE SYNTHASE"/>
    <property type="match status" value="1"/>
</dbReference>
<keyword evidence="11" id="KW-1185">Reference proteome</keyword>
<reference evidence="10" key="1">
    <citation type="journal article" date="2022" name="Genome Biol. Evol.">
        <title>A New Gene Family Diagnostic for Intracellular Biomineralization of Amorphous Ca Carbonates by Cyanobacteria.</title>
        <authorList>
            <person name="Benzerara K."/>
            <person name="Duprat E."/>
            <person name="Bitard-Feildel T."/>
            <person name="Caumes G."/>
            <person name="Cassier-Chauvat C."/>
            <person name="Chauvat F."/>
            <person name="Dezi M."/>
            <person name="Diop S.I."/>
            <person name="Gaschignard G."/>
            <person name="Gorgen S."/>
            <person name="Gugger M."/>
            <person name="Lopez-Garcia P."/>
            <person name="Millet M."/>
            <person name="Skouri-Panet F."/>
            <person name="Moreira D."/>
            <person name="Callebaut I."/>
        </authorList>
    </citation>
    <scope>NUCLEOTIDE SEQUENCE</scope>
    <source>
        <strain evidence="10">G9</strain>
    </source>
</reference>
<dbReference type="Gene3D" id="3.40.50.300">
    <property type="entry name" value="P-loop containing nucleotide triphosphate hydrolases"/>
    <property type="match status" value="1"/>
</dbReference>
<dbReference type="SUPFAM" id="SSF52317">
    <property type="entry name" value="Class I glutamine amidotransferase-like"/>
    <property type="match status" value="1"/>
</dbReference>
<dbReference type="SUPFAM" id="SSF52540">
    <property type="entry name" value="P-loop containing nucleoside triphosphate hydrolases"/>
    <property type="match status" value="1"/>
</dbReference>
<dbReference type="Gene3D" id="3.40.50.880">
    <property type="match status" value="1"/>
</dbReference>
<dbReference type="InterPro" id="IPR002586">
    <property type="entry name" value="CobQ/CobB/MinD/ParA_Nub-bd_dom"/>
</dbReference>
<evidence type="ECO:0000256" key="5">
    <source>
        <dbReference type="ARBA" id="ARBA00022842"/>
    </source>
</evidence>
<keyword evidence="2 7" id="KW-0436">Ligase</keyword>
<dbReference type="InterPro" id="IPR011698">
    <property type="entry name" value="GATase_3"/>
</dbReference>
<comment type="similarity">
    <text evidence="7">Belongs to the CobB/CbiA family.</text>
</comment>
<dbReference type="InterPro" id="IPR004484">
    <property type="entry name" value="CbiA/CobB_synth"/>
</dbReference>
<dbReference type="PANTHER" id="PTHR43873">
    <property type="entry name" value="COBYRINATE A,C-DIAMIDE SYNTHASE"/>
    <property type="match status" value="1"/>
</dbReference>
<dbReference type="NCBIfam" id="TIGR00379">
    <property type="entry name" value="cobB"/>
    <property type="match status" value="1"/>
</dbReference>
<gene>
    <name evidence="7" type="primary">cbiA</name>
    <name evidence="10" type="ORF">L3556_03870</name>
</gene>
<dbReference type="CDD" id="cd03130">
    <property type="entry name" value="GATase1_CobB"/>
    <property type="match status" value="1"/>
</dbReference>
<dbReference type="RefSeq" id="WP_277865992.1">
    <property type="nucleotide sequence ID" value="NZ_JAKKUT010000002.1"/>
</dbReference>
<protein>
    <recommendedName>
        <fullName evidence="7">Cobyrinate a,c-diamide synthase</fullName>
        <ecNumber evidence="7">6.3.5.11</ecNumber>
    </recommendedName>
    <alternativeName>
        <fullName evidence="7">Cobyrinic acid a,c-diamide synthetase</fullName>
    </alternativeName>
</protein>
<comment type="function">
    <text evidence="7">Catalyzes the ATP-dependent amidation of the two carboxylate groups at positions a and c of cobyrinate, using either L-glutamine or ammonia as the nitrogen source.</text>
</comment>
<evidence type="ECO:0000256" key="7">
    <source>
        <dbReference type="HAMAP-Rule" id="MF_00027"/>
    </source>
</evidence>
<name>A0ABT6EWC4_9SYNE</name>
<keyword evidence="6 7" id="KW-0315">Glutamine amidotransferase</keyword>
<comment type="catalytic activity">
    <reaction evidence="7">
        <text>cob(II)yrinate + 2 L-glutamine + 2 ATP + 2 H2O = cob(II)yrinate a,c diamide + 2 L-glutamate + 2 ADP + 2 phosphate + 2 H(+)</text>
        <dbReference type="Rhea" id="RHEA:26289"/>
        <dbReference type="ChEBI" id="CHEBI:15377"/>
        <dbReference type="ChEBI" id="CHEBI:15378"/>
        <dbReference type="ChEBI" id="CHEBI:29985"/>
        <dbReference type="ChEBI" id="CHEBI:30616"/>
        <dbReference type="ChEBI" id="CHEBI:43474"/>
        <dbReference type="ChEBI" id="CHEBI:58359"/>
        <dbReference type="ChEBI" id="CHEBI:58537"/>
        <dbReference type="ChEBI" id="CHEBI:58894"/>
        <dbReference type="ChEBI" id="CHEBI:456216"/>
        <dbReference type="EC" id="6.3.5.11"/>
    </reaction>
</comment>
<proteinExistence type="inferred from homology"/>
<dbReference type="PROSITE" id="PS51274">
    <property type="entry name" value="GATASE_COBBQ"/>
    <property type="match status" value="1"/>
</dbReference>
<feature type="site" description="Increases nucleophilicity of active site Cys" evidence="7">
    <location>
        <position position="436"/>
    </location>
</feature>
<evidence type="ECO:0000256" key="4">
    <source>
        <dbReference type="ARBA" id="ARBA00022840"/>
    </source>
</evidence>
<evidence type="ECO:0000256" key="1">
    <source>
        <dbReference type="ARBA" id="ARBA00001946"/>
    </source>
</evidence>
<dbReference type="EC" id="6.3.5.11" evidence="7"/>
<evidence type="ECO:0000259" key="9">
    <source>
        <dbReference type="Pfam" id="PF07685"/>
    </source>
</evidence>
<keyword evidence="3 7" id="KW-0547">Nucleotide-binding</keyword>
<comment type="pathway">
    <text evidence="7">Cofactor biosynthesis; adenosylcobalamin biosynthesis; cob(II)yrinate a,c-diamide from sirohydrochlorin (anaerobic route): step 10/10.</text>
</comment>
<evidence type="ECO:0000256" key="6">
    <source>
        <dbReference type="ARBA" id="ARBA00022962"/>
    </source>
</evidence>
<dbReference type="Proteomes" id="UP001154265">
    <property type="component" value="Unassembled WGS sequence"/>
</dbReference>
<dbReference type="HAMAP" id="MF_00027">
    <property type="entry name" value="CobB_CbiA"/>
    <property type="match status" value="1"/>
</dbReference>
<evidence type="ECO:0000259" key="8">
    <source>
        <dbReference type="Pfam" id="PF01656"/>
    </source>
</evidence>
<dbReference type="CDD" id="cd05388">
    <property type="entry name" value="CobB_N"/>
    <property type="match status" value="1"/>
</dbReference>
<dbReference type="InterPro" id="IPR029062">
    <property type="entry name" value="Class_I_gatase-like"/>
</dbReference>
<comment type="caution">
    <text evidence="10">The sequence shown here is derived from an EMBL/GenBank/DDBJ whole genome shotgun (WGS) entry which is preliminary data.</text>
</comment>
<reference evidence="10" key="2">
    <citation type="submission" date="2022-01" db="EMBL/GenBank/DDBJ databases">
        <authorList>
            <person name="Zivanovic Y."/>
            <person name="Moreira D."/>
            <person name="Lopez-Garcia P."/>
        </authorList>
    </citation>
    <scope>NUCLEOTIDE SEQUENCE</scope>
    <source>
        <strain evidence="10">G9</strain>
    </source>
</reference>
<evidence type="ECO:0000256" key="3">
    <source>
        <dbReference type="ARBA" id="ARBA00022741"/>
    </source>
</evidence>
<keyword evidence="7" id="KW-0169">Cobalamin biosynthesis</keyword>
<accession>A0ABT6EWC4</accession>
<dbReference type="InterPro" id="IPR027417">
    <property type="entry name" value="P-loop_NTPase"/>
</dbReference>
<dbReference type="Pfam" id="PF01656">
    <property type="entry name" value="CbiA"/>
    <property type="match status" value="1"/>
</dbReference>